<feature type="signal peptide" evidence="2">
    <location>
        <begin position="1"/>
        <end position="23"/>
    </location>
</feature>
<protein>
    <submittedName>
        <fullName evidence="3">Uncharacterized protein</fullName>
    </submittedName>
</protein>
<feature type="region of interest" description="Disordered" evidence="1">
    <location>
        <begin position="54"/>
        <end position="73"/>
    </location>
</feature>
<dbReference type="Proteomes" id="UP000827986">
    <property type="component" value="Unassembled WGS sequence"/>
</dbReference>
<evidence type="ECO:0000256" key="1">
    <source>
        <dbReference type="SAM" id="MobiDB-lite"/>
    </source>
</evidence>
<keyword evidence="4" id="KW-1185">Reference proteome</keyword>
<feature type="chain" id="PRO_5039567832" evidence="2">
    <location>
        <begin position="24"/>
        <end position="178"/>
    </location>
</feature>
<evidence type="ECO:0000313" key="3">
    <source>
        <dbReference type="EMBL" id="KAH1173692.1"/>
    </source>
</evidence>
<dbReference type="AlphaFoldDB" id="A0A9D3X517"/>
<reference evidence="3" key="1">
    <citation type="submission" date="2021-09" db="EMBL/GenBank/DDBJ databases">
        <title>The genome of Mauremys mutica provides insights into the evolution of semi-aquatic lifestyle.</title>
        <authorList>
            <person name="Gong S."/>
            <person name="Gao Y."/>
        </authorList>
    </citation>
    <scope>NUCLEOTIDE SEQUENCE</scope>
    <source>
        <strain evidence="3">MM-2020</strain>
        <tissue evidence="3">Muscle</tissue>
    </source>
</reference>
<evidence type="ECO:0000313" key="4">
    <source>
        <dbReference type="Proteomes" id="UP000827986"/>
    </source>
</evidence>
<comment type="caution">
    <text evidence="3">The sequence shown here is derived from an EMBL/GenBank/DDBJ whole genome shotgun (WGS) entry which is preliminary data.</text>
</comment>
<sequence length="178" mass="20048">MAVGSLLFLAVLVIVHHPPRVSDKQDLATVQRAQQQEQRLALELTRLELECEQRNQAKRPGPHQSLGPNQSQGEEGAKYVAWDGWPCALLVILLIFELCMPSLEPESSYDSGSEDTSSEEEEDDAEAGPGGSCTCHPDFPDRAALWHCYEQHLQGVSEDLASVRDSNHRQFHYYYYYS</sequence>
<name>A0A9D3X517_9SAUR</name>
<proteinExistence type="predicted"/>
<accession>A0A9D3X517</accession>
<keyword evidence="2" id="KW-0732">Signal</keyword>
<feature type="region of interest" description="Disordered" evidence="1">
    <location>
        <begin position="106"/>
        <end position="133"/>
    </location>
</feature>
<gene>
    <name evidence="3" type="ORF">KIL84_017531</name>
</gene>
<evidence type="ECO:0000256" key="2">
    <source>
        <dbReference type="SAM" id="SignalP"/>
    </source>
</evidence>
<organism evidence="3 4">
    <name type="scientific">Mauremys mutica</name>
    <name type="common">yellowpond turtle</name>
    <dbReference type="NCBI Taxonomy" id="74926"/>
    <lineage>
        <taxon>Eukaryota</taxon>
        <taxon>Metazoa</taxon>
        <taxon>Chordata</taxon>
        <taxon>Craniata</taxon>
        <taxon>Vertebrata</taxon>
        <taxon>Euteleostomi</taxon>
        <taxon>Archelosauria</taxon>
        <taxon>Testudinata</taxon>
        <taxon>Testudines</taxon>
        <taxon>Cryptodira</taxon>
        <taxon>Durocryptodira</taxon>
        <taxon>Testudinoidea</taxon>
        <taxon>Geoemydidae</taxon>
        <taxon>Geoemydinae</taxon>
        <taxon>Mauremys</taxon>
    </lineage>
</organism>
<dbReference type="EMBL" id="JAHDVG010000482">
    <property type="protein sequence ID" value="KAH1173692.1"/>
    <property type="molecule type" value="Genomic_DNA"/>
</dbReference>
<feature type="compositionally biased region" description="Acidic residues" evidence="1">
    <location>
        <begin position="112"/>
        <end position="126"/>
    </location>
</feature>